<dbReference type="EMBL" id="LT629772">
    <property type="protein sequence ID" value="SDS93102.1"/>
    <property type="molecule type" value="Genomic_DNA"/>
</dbReference>
<dbReference type="STRING" id="630515.SAMN04489812_3525"/>
<protein>
    <submittedName>
        <fullName evidence="2">Carbohydrate ABC transporter substrate-binding protein, CUT1 family</fullName>
    </submittedName>
</protein>
<organism evidence="2 3">
    <name type="scientific">Microlunatus soli</name>
    <dbReference type="NCBI Taxonomy" id="630515"/>
    <lineage>
        <taxon>Bacteria</taxon>
        <taxon>Bacillati</taxon>
        <taxon>Actinomycetota</taxon>
        <taxon>Actinomycetes</taxon>
        <taxon>Propionibacteriales</taxon>
        <taxon>Propionibacteriaceae</taxon>
        <taxon>Microlunatus</taxon>
    </lineage>
</organism>
<accession>A0A1H1W808</accession>
<dbReference type="AlphaFoldDB" id="A0A1H1W808"/>
<dbReference type="OrthoDB" id="9795467at2"/>
<gene>
    <name evidence="2" type="ORF">SAMN04489812_3525</name>
</gene>
<sequence>MRLKQVGAVVAALSLGAALVACGPNTNGNSGSGKASSSSAFSKTLSGDLKTYGYNPSDEVGKSRSDYATGELKGVKVTMDTSNFDTQKFAAQAAAGQVPDLIQADRNVIATLADKKLIMPMDQCYALWGVKPTDRYYPSTIADVTYQGHVYAVPQFFQASALLVDKRVLKKAGVSLDQLDTSKPDQLVAAAKRMTKAEGGKPTVIGFAPDVPGSTSTWFTVFGGRINDGSGKPTLDDPKNVKALSWLKKLTDAQGGYAKNKSLLDSMDVFGAKNQYVKDQVGVQVWAQWYVNVLAEYKSDVDIEAVPIKTLDGKTLAMAGGSALAIPTKSGNPSAACAWAIKVASPEAWQQASDARQQTVTKTKAINTGLFTGSPVADQANRKQYVKPSGDADFDQVINTYYDILPQNRSTGSSAVGQSITDSLNNAVIVALSGDKTPQQALAQAQSAAMRAWDQSNAGKKG</sequence>
<dbReference type="Gene3D" id="3.40.190.10">
    <property type="entry name" value="Periplasmic binding protein-like II"/>
    <property type="match status" value="1"/>
</dbReference>
<dbReference type="PANTHER" id="PTHR43649:SF12">
    <property type="entry name" value="DIACETYLCHITOBIOSE BINDING PROTEIN DASA"/>
    <property type="match status" value="1"/>
</dbReference>
<keyword evidence="1" id="KW-0732">Signal</keyword>
<dbReference type="SUPFAM" id="SSF53850">
    <property type="entry name" value="Periplasmic binding protein-like II"/>
    <property type="match status" value="1"/>
</dbReference>
<dbReference type="PANTHER" id="PTHR43649">
    <property type="entry name" value="ARABINOSE-BINDING PROTEIN-RELATED"/>
    <property type="match status" value="1"/>
</dbReference>
<reference evidence="2 3" key="1">
    <citation type="submission" date="2016-10" db="EMBL/GenBank/DDBJ databases">
        <authorList>
            <person name="de Groot N.N."/>
        </authorList>
    </citation>
    <scope>NUCLEOTIDE SEQUENCE [LARGE SCALE GENOMIC DNA]</scope>
    <source>
        <strain evidence="2 3">DSM 21800</strain>
    </source>
</reference>
<dbReference type="Proteomes" id="UP000199103">
    <property type="component" value="Chromosome I"/>
</dbReference>
<evidence type="ECO:0000313" key="3">
    <source>
        <dbReference type="Proteomes" id="UP000199103"/>
    </source>
</evidence>
<feature type="chain" id="PRO_5009264128" evidence="1">
    <location>
        <begin position="24"/>
        <end position="462"/>
    </location>
</feature>
<dbReference type="InterPro" id="IPR050490">
    <property type="entry name" value="Bact_solute-bd_prot1"/>
</dbReference>
<proteinExistence type="predicted"/>
<dbReference type="RefSeq" id="WP_091526800.1">
    <property type="nucleotide sequence ID" value="NZ_LT629772.1"/>
</dbReference>
<evidence type="ECO:0000313" key="2">
    <source>
        <dbReference type="EMBL" id="SDS93102.1"/>
    </source>
</evidence>
<feature type="signal peptide" evidence="1">
    <location>
        <begin position="1"/>
        <end position="23"/>
    </location>
</feature>
<evidence type="ECO:0000256" key="1">
    <source>
        <dbReference type="SAM" id="SignalP"/>
    </source>
</evidence>
<dbReference type="PROSITE" id="PS51257">
    <property type="entry name" value="PROKAR_LIPOPROTEIN"/>
    <property type="match status" value="1"/>
</dbReference>
<keyword evidence="3" id="KW-1185">Reference proteome</keyword>
<name>A0A1H1W808_9ACTN</name>